<geneLocation type="plasmid" evidence="9 10">
    <name>megaplasmid</name>
</geneLocation>
<evidence type="ECO:0000256" key="1">
    <source>
        <dbReference type="ARBA" id="ARBA00004651"/>
    </source>
</evidence>
<dbReference type="Pfam" id="PF00873">
    <property type="entry name" value="ACR_tran"/>
    <property type="match status" value="1"/>
</dbReference>
<dbReference type="eggNOG" id="COG3696">
    <property type="taxonomic scope" value="Bacteria"/>
</dbReference>
<dbReference type="AlphaFoldDB" id="Q1LCE8"/>
<feature type="transmembrane region" description="Helical" evidence="8">
    <location>
        <begin position="489"/>
        <end position="512"/>
    </location>
</feature>
<keyword evidence="5 8" id="KW-0812">Transmembrane</keyword>
<evidence type="ECO:0000313" key="10">
    <source>
        <dbReference type="Proteomes" id="UP000002429"/>
    </source>
</evidence>
<dbReference type="KEGG" id="rme:Rmet_5319"/>
<accession>Q1LCE8</accession>
<feature type="transmembrane region" description="Helical" evidence="8">
    <location>
        <begin position="388"/>
        <end position="407"/>
    </location>
</feature>
<evidence type="ECO:0000256" key="8">
    <source>
        <dbReference type="SAM" id="Phobius"/>
    </source>
</evidence>
<organism evidence="9 10">
    <name type="scientific">Cupriavidus metallidurans (strain ATCC 43123 / DSM 2839 / NBRC 102507 / CH34)</name>
    <name type="common">Ralstonia metallidurans</name>
    <dbReference type="NCBI Taxonomy" id="266264"/>
    <lineage>
        <taxon>Bacteria</taxon>
        <taxon>Pseudomonadati</taxon>
        <taxon>Pseudomonadota</taxon>
        <taxon>Betaproteobacteria</taxon>
        <taxon>Burkholderiales</taxon>
        <taxon>Burkholderiaceae</taxon>
        <taxon>Cupriavidus</taxon>
    </lineage>
</organism>
<gene>
    <name evidence="9" type="primary">zniA</name>
    <name evidence="9" type="ordered locus">Rmet_5319</name>
</gene>
<evidence type="ECO:0000256" key="2">
    <source>
        <dbReference type="ARBA" id="ARBA00010942"/>
    </source>
</evidence>
<evidence type="ECO:0000256" key="7">
    <source>
        <dbReference type="ARBA" id="ARBA00023136"/>
    </source>
</evidence>
<evidence type="ECO:0000256" key="6">
    <source>
        <dbReference type="ARBA" id="ARBA00022989"/>
    </source>
</evidence>
<keyword evidence="3" id="KW-0813">Transport</keyword>
<feature type="transmembrane region" description="Helical" evidence="8">
    <location>
        <begin position="456"/>
        <end position="477"/>
    </location>
</feature>
<dbReference type="Proteomes" id="UP000002429">
    <property type="component" value="Plasmid megaplasmid"/>
</dbReference>
<keyword evidence="7 8" id="KW-0472">Membrane</keyword>
<keyword evidence="4" id="KW-1003">Cell membrane</keyword>
<dbReference type="InterPro" id="IPR004763">
    <property type="entry name" value="CusA-like"/>
</dbReference>
<dbReference type="SUPFAM" id="SSF82693">
    <property type="entry name" value="Multidrug efflux transporter AcrB pore domain, PN1, PN2, PC1 and PC2 subdomains"/>
    <property type="match status" value="3"/>
</dbReference>
<dbReference type="InterPro" id="IPR001036">
    <property type="entry name" value="Acrflvin-R"/>
</dbReference>
<feature type="transmembrane region" description="Helical" evidence="8">
    <location>
        <begin position="1013"/>
        <end position="1035"/>
    </location>
</feature>
<comment type="subcellular location">
    <subcellularLocation>
        <location evidence="1">Cell membrane</location>
        <topology evidence="1">Multi-pass membrane protein</topology>
    </subcellularLocation>
</comment>
<dbReference type="PANTHER" id="PTHR32063:SF12">
    <property type="entry name" value="CATION EFFLUX SYSTEM PROTEIN"/>
    <property type="match status" value="1"/>
</dbReference>
<feature type="transmembrane region" description="Helical" evidence="8">
    <location>
        <begin position="884"/>
        <end position="903"/>
    </location>
</feature>
<dbReference type="Gene3D" id="3.30.2090.10">
    <property type="entry name" value="Multidrug efflux transporter AcrB TolC docking domain, DN and DC subdomains"/>
    <property type="match status" value="2"/>
</dbReference>
<feature type="transmembrane region" description="Helical" evidence="8">
    <location>
        <begin position="910"/>
        <end position="930"/>
    </location>
</feature>
<sequence length="1045" mass="114036">MLRNVLRLSLTRRPLILLFLLVFAGAGLFAYSKLNIEAYPNPAPVILEITAQAPGLSAEEMERYYTVPMEVGLAATPGVESIRSTSFYGLSFVRVTFKYGVDYYFAYTQAALNLQQNVSLPNNVQPQIQASSLVGEIYRYQLRGPAHFGLTNLRTLQDWVLERRLKTVPGVAQVVSWGGTTKEYDVEADLHKLDAYNITLQQMISALGNANINVGGRTINLGQQSVNIRGVGLIEDTKDIEQVVLTQHNGVPVQVKDVAKVKIGYTPRLGRSGRDNQDDVVTAIVVMNRTLQTNEVVARVKAEIDKINSDGTLPAGVKMEPYYDRSTLVSVTTHTVLHSLLFGCLLVFFIQWVFLGDLRSAVIVSVNIPFALFFSIMILVMLGESANLLSVGAVDFGIIVDSSVILVENIFRNFQMPLADQQRLLMSRDARAIGKGAGITDRIRMIFVSALQVDKAVFFSAAITVAAFVPLFTMQGVEGQIFGPMARTYGYALLGALIATFTVTPVLCTYLLPKHIEEKETILVRWLHRIYEPALKWSLGNKKLSVAIGAGVLAVTGALMPLLGTEFLPALEEGNLWIRATMPPTVSLEAGVPSVARMRKILLSHPEVATVVSQHGRPDDGSDAAGFFNAEFFVPLKPMDEWPAGMTKDKLVAQVQKEFANEFTGISLNFSQYIQDNVQEGLSGVKGANSVKIVGRDLPTLEKLADQVLHEMKEIRGVSDLGVFRVLGQPNLNIKINREAAARYGLNTGDVNSVVEAALGGTQATTVLEGDRQFSLTVRMAPEYRGSIDAIRNIKVAYQTADGANAYIPLSALADISLDTGASYIYHERNQRYIPIKFSVRDRDLGSTVAEAQARIASKIKLPEGYRIQWAGEFEQLELAKKRLALIVPISIVMIMVLLYGLFNSLRDSVMTLAGIPFAIAGGVIALFVTGLDFSISAAIGFVSLFGVSVMDGILMITYYNQLREQGLKSEAAMSQAAQQRMRPMLMTALSACIGLLPAAISTGIGSQVQRPLATVVVGGMLIGPIMLLVIVPALRMVFIGKKET</sequence>
<feature type="transmembrane region" description="Helical" evidence="8">
    <location>
        <begin position="336"/>
        <end position="355"/>
    </location>
</feature>
<evidence type="ECO:0000256" key="4">
    <source>
        <dbReference type="ARBA" id="ARBA00022475"/>
    </source>
</evidence>
<feature type="transmembrane region" description="Helical" evidence="8">
    <location>
        <begin position="362"/>
        <end position="382"/>
    </location>
</feature>
<keyword evidence="9" id="KW-0614">Plasmid</keyword>
<comment type="similarity">
    <text evidence="2">Belongs to the resistance-nodulation-cell division (RND) (TC 2.A.6) family.</text>
</comment>
<keyword evidence="6 8" id="KW-1133">Transmembrane helix</keyword>
<dbReference type="Gene3D" id="3.30.70.1440">
    <property type="entry name" value="Multidrug efflux transporter AcrB pore domain"/>
    <property type="match status" value="1"/>
</dbReference>
<dbReference type="SUPFAM" id="SSF82866">
    <property type="entry name" value="Multidrug efflux transporter AcrB transmembrane domain"/>
    <property type="match status" value="2"/>
</dbReference>
<dbReference type="RefSeq" id="WP_011519722.1">
    <property type="nucleotide sequence ID" value="NC_007974.2"/>
</dbReference>
<evidence type="ECO:0000256" key="3">
    <source>
        <dbReference type="ARBA" id="ARBA00022448"/>
    </source>
</evidence>
<dbReference type="InterPro" id="IPR027463">
    <property type="entry name" value="AcrB_DN_DC_subdom"/>
</dbReference>
<name>Q1LCE8_CUPMC</name>
<evidence type="ECO:0000256" key="5">
    <source>
        <dbReference type="ARBA" id="ARBA00022692"/>
    </source>
</evidence>
<dbReference type="Gene3D" id="1.20.1640.10">
    <property type="entry name" value="Multidrug efflux transporter AcrB transmembrane domain"/>
    <property type="match status" value="2"/>
</dbReference>
<keyword evidence="10" id="KW-1185">Reference proteome</keyword>
<dbReference type="GO" id="GO:0005886">
    <property type="term" value="C:plasma membrane"/>
    <property type="evidence" value="ECO:0007669"/>
    <property type="project" value="UniProtKB-SubCell"/>
</dbReference>
<protein>
    <submittedName>
        <fullName evidence="9">Heavy metal cation tricomponent efflux efflux pump ZniA (CzcA-like)</fullName>
    </submittedName>
</protein>
<dbReference type="PANTHER" id="PTHR32063">
    <property type="match status" value="1"/>
</dbReference>
<reference evidence="10" key="1">
    <citation type="journal article" date="2010" name="PLoS ONE">
        <title>The complete genome sequence of Cupriavidus metallidurans strain CH34, a master survivalist in harsh and anthropogenic environments.</title>
        <authorList>
            <person name="Janssen P.J."/>
            <person name="Van Houdt R."/>
            <person name="Moors H."/>
            <person name="Monsieurs P."/>
            <person name="Morin N."/>
            <person name="Michaux A."/>
            <person name="Benotmane M.A."/>
            <person name="Leys N."/>
            <person name="Vallaeys T."/>
            <person name="Lapidus A."/>
            <person name="Monchy S."/>
            <person name="Medigue C."/>
            <person name="Taghavi S."/>
            <person name="McCorkle S."/>
            <person name="Dunn J."/>
            <person name="van der Lelie D."/>
            <person name="Mergeay M."/>
        </authorList>
    </citation>
    <scope>NUCLEOTIDE SEQUENCE [LARGE SCALE GENOMIC DNA]</scope>
    <source>
        <strain evidence="10">ATCC 43123 / DSM 2839 / NBRC 102507 / CH34</strain>
    </source>
</reference>
<feature type="transmembrane region" description="Helical" evidence="8">
    <location>
        <begin position="982"/>
        <end position="1001"/>
    </location>
</feature>
<dbReference type="TCDB" id="2.A.6.1.17">
    <property type="family name" value="the resistance-nodulation-cell division (rnd) superfamily"/>
</dbReference>
<dbReference type="GO" id="GO:0008324">
    <property type="term" value="F:monoatomic cation transmembrane transporter activity"/>
    <property type="evidence" value="ECO:0007669"/>
    <property type="project" value="InterPro"/>
</dbReference>
<dbReference type="SUPFAM" id="SSF82714">
    <property type="entry name" value="Multidrug efflux transporter AcrB TolC docking domain, DN and DC subdomains"/>
    <property type="match status" value="2"/>
</dbReference>
<feature type="transmembrane region" description="Helical" evidence="8">
    <location>
        <begin position="544"/>
        <end position="563"/>
    </location>
</feature>
<evidence type="ECO:0000313" key="9">
    <source>
        <dbReference type="EMBL" id="ABF12178.1"/>
    </source>
</evidence>
<feature type="transmembrane region" description="Helical" evidence="8">
    <location>
        <begin position="936"/>
        <end position="961"/>
    </location>
</feature>
<dbReference type="Gene3D" id="3.30.70.1430">
    <property type="entry name" value="Multidrug efflux transporter AcrB pore domain"/>
    <property type="match status" value="2"/>
</dbReference>
<dbReference type="GO" id="GO:0042910">
    <property type="term" value="F:xenobiotic transmembrane transporter activity"/>
    <property type="evidence" value="ECO:0007669"/>
    <property type="project" value="TreeGrafter"/>
</dbReference>
<dbReference type="PRINTS" id="PR00702">
    <property type="entry name" value="ACRIFLAVINRP"/>
</dbReference>
<dbReference type="EMBL" id="CP000353">
    <property type="protein sequence ID" value="ABF12178.1"/>
    <property type="molecule type" value="Genomic_DNA"/>
</dbReference>
<dbReference type="HOGENOM" id="CLU_002755_1_2_4"/>
<dbReference type="NCBIfam" id="TIGR00914">
    <property type="entry name" value="2A0601"/>
    <property type="match status" value="1"/>
</dbReference>
<dbReference type="Gene3D" id="3.30.70.1320">
    <property type="entry name" value="Multidrug efflux transporter AcrB pore domain like"/>
    <property type="match status" value="1"/>
</dbReference>
<proteinExistence type="inferred from homology"/>